<keyword evidence="3" id="KW-1185">Reference proteome</keyword>
<name>A0ABQ3SD06_9ACTN</name>
<evidence type="ECO:0000256" key="1">
    <source>
        <dbReference type="SAM" id="MobiDB-lite"/>
    </source>
</evidence>
<evidence type="ECO:0000313" key="2">
    <source>
        <dbReference type="EMBL" id="GHI66018.1"/>
    </source>
</evidence>
<feature type="region of interest" description="Disordered" evidence="1">
    <location>
        <begin position="1"/>
        <end position="66"/>
    </location>
</feature>
<dbReference type="Proteomes" id="UP000649259">
    <property type="component" value="Unassembled WGS sequence"/>
</dbReference>
<dbReference type="EMBL" id="BNEB01000006">
    <property type="protein sequence ID" value="GHI66018.1"/>
    <property type="molecule type" value="Genomic_DNA"/>
</dbReference>
<proteinExistence type="predicted"/>
<evidence type="ECO:0000313" key="3">
    <source>
        <dbReference type="Proteomes" id="UP000649259"/>
    </source>
</evidence>
<feature type="compositionally biased region" description="Basic and acidic residues" evidence="1">
    <location>
        <begin position="126"/>
        <end position="135"/>
    </location>
</feature>
<sequence>MSTVAGRKTLSYAPRMTGVEQPANGTAHLTHRRPTPNTNHPVPQGQLTDTRHRPHHTTGRTAAPADHQLAQETLEFRLESDLSAVVLFGGTWIAFQPLKGTGPLAPRQAAPLTDRAPAGPGVPVTAERRGEGAQV</sequence>
<reference evidence="3" key="1">
    <citation type="submission" date="2023-07" db="EMBL/GenBank/DDBJ databases">
        <title>Whole genome shotgun sequence of Streptomyces cacaoi subsp. asoensis NBRC 13813.</title>
        <authorList>
            <person name="Komaki H."/>
            <person name="Tamura T."/>
        </authorList>
    </citation>
    <scope>NUCLEOTIDE SEQUENCE [LARGE SCALE GENOMIC DNA]</scope>
    <source>
        <strain evidence="3">NBRC 13813</strain>
    </source>
</reference>
<protein>
    <submittedName>
        <fullName evidence="2">Uncharacterized protein</fullName>
    </submittedName>
</protein>
<accession>A0ABQ3SD06</accession>
<organism evidence="2 3">
    <name type="scientific">Streptomyces asoensis</name>
    <dbReference type="NCBI Taxonomy" id="249586"/>
    <lineage>
        <taxon>Bacteria</taxon>
        <taxon>Bacillati</taxon>
        <taxon>Actinomycetota</taxon>
        <taxon>Actinomycetes</taxon>
        <taxon>Kitasatosporales</taxon>
        <taxon>Streptomycetaceae</taxon>
        <taxon>Streptomyces</taxon>
    </lineage>
</organism>
<gene>
    <name evidence="2" type="ORF">Saso_76680</name>
</gene>
<feature type="compositionally biased region" description="Polar residues" evidence="1">
    <location>
        <begin position="35"/>
        <end position="47"/>
    </location>
</feature>
<feature type="region of interest" description="Disordered" evidence="1">
    <location>
        <begin position="97"/>
        <end position="135"/>
    </location>
</feature>
<comment type="caution">
    <text evidence="2">The sequence shown here is derived from an EMBL/GenBank/DDBJ whole genome shotgun (WGS) entry which is preliminary data.</text>
</comment>